<dbReference type="FunCoup" id="A0A2P6NJF3">
    <property type="interactions" value="148"/>
</dbReference>
<dbReference type="STRING" id="1890364.A0A2P6NJF3"/>
<evidence type="ECO:0000256" key="3">
    <source>
        <dbReference type="ARBA" id="ARBA00023274"/>
    </source>
</evidence>
<dbReference type="GO" id="GO:0015934">
    <property type="term" value="C:large ribosomal subunit"/>
    <property type="evidence" value="ECO:0007669"/>
    <property type="project" value="TreeGrafter"/>
</dbReference>
<dbReference type="Gene3D" id="3.90.1030.10">
    <property type="entry name" value="Ribosomal protein L17"/>
    <property type="match status" value="1"/>
</dbReference>
<sequence length="155" mass="17748">MLPWAVIINCIPMVKGVFRKLGRSPSHRRALFRTMTEQLIVHERIKTTVAKAKELQHFADRIISYGKKGDQHSWNIAMQHLRTPAAASKLFRELAPRYANRDGGYTRIVRCGFMTNRAEAAYIEYVDNGKDPLRAEKIKKEPISLPTTKNIDALD</sequence>
<keyword evidence="3 4" id="KW-0687">Ribonucleoprotein</keyword>
<dbReference type="GO" id="GO:0006412">
    <property type="term" value="P:translation"/>
    <property type="evidence" value="ECO:0007669"/>
    <property type="project" value="InterPro"/>
</dbReference>
<dbReference type="GO" id="GO:0003735">
    <property type="term" value="F:structural constituent of ribosome"/>
    <property type="evidence" value="ECO:0007669"/>
    <property type="project" value="InterPro"/>
</dbReference>
<gene>
    <name evidence="5" type="ORF">PROFUN_04077</name>
</gene>
<evidence type="ECO:0000313" key="5">
    <source>
        <dbReference type="EMBL" id="PRP84086.1"/>
    </source>
</evidence>
<dbReference type="AlphaFoldDB" id="A0A2P6NJF3"/>
<dbReference type="PANTHER" id="PTHR14413">
    <property type="entry name" value="RIBOSOMAL PROTEIN L17"/>
    <property type="match status" value="1"/>
</dbReference>
<keyword evidence="6" id="KW-1185">Reference proteome</keyword>
<protein>
    <submittedName>
        <fullName evidence="5">Putative 50S ribosomal protein L17</fullName>
    </submittedName>
</protein>
<keyword evidence="2 4" id="KW-0689">Ribosomal protein</keyword>
<dbReference type="EMBL" id="MDYQ01000069">
    <property type="protein sequence ID" value="PRP84086.1"/>
    <property type="molecule type" value="Genomic_DNA"/>
</dbReference>
<dbReference type="InterPro" id="IPR036373">
    <property type="entry name" value="Ribosomal_bL17_sf"/>
</dbReference>
<dbReference type="InParanoid" id="A0A2P6NJF3"/>
<accession>A0A2P6NJF3</accession>
<comment type="similarity">
    <text evidence="1 4">Belongs to the bacterial ribosomal protein bL17 family.</text>
</comment>
<reference evidence="5 6" key="1">
    <citation type="journal article" date="2018" name="Genome Biol. Evol.">
        <title>Multiple Roots of Fruiting Body Formation in Amoebozoa.</title>
        <authorList>
            <person name="Hillmann F."/>
            <person name="Forbes G."/>
            <person name="Novohradska S."/>
            <person name="Ferling I."/>
            <person name="Riege K."/>
            <person name="Groth M."/>
            <person name="Westermann M."/>
            <person name="Marz M."/>
            <person name="Spaller T."/>
            <person name="Winckler T."/>
            <person name="Schaap P."/>
            <person name="Glockner G."/>
        </authorList>
    </citation>
    <scope>NUCLEOTIDE SEQUENCE [LARGE SCALE GENOMIC DNA]</scope>
    <source>
        <strain evidence="5 6">Jena</strain>
    </source>
</reference>
<dbReference type="InterPro" id="IPR000456">
    <property type="entry name" value="Ribosomal_bL17"/>
</dbReference>
<dbReference type="OrthoDB" id="275000at2759"/>
<dbReference type="NCBIfam" id="TIGR00059">
    <property type="entry name" value="L17"/>
    <property type="match status" value="1"/>
</dbReference>
<dbReference type="Proteomes" id="UP000241769">
    <property type="component" value="Unassembled WGS sequence"/>
</dbReference>
<dbReference type="Pfam" id="PF01196">
    <property type="entry name" value="Ribosomal_L17"/>
    <property type="match status" value="1"/>
</dbReference>
<evidence type="ECO:0000256" key="4">
    <source>
        <dbReference type="RuleBase" id="RU000660"/>
    </source>
</evidence>
<comment type="caution">
    <text evidence="5">The sequence shown here is derived from an EMBL/GenBank/DDBJ whole genome shotgun (WGS) entry which is preliminary data.</text>
</comment>
<evidence type="ECO:0000256" key="1">
    <source>
        <dbReference type="ARBA" id="ARBA00008777"/>
    </source>
</evidence>
<evidence type="ECO:0000313" key="6">
    <source>
        <dbReference type="Proteomes" id="UP000241769"/>
    </source>
</evidence>
<evidence type="ECO:0000256" key="2">
    <source>
        <dbReference type="ARBA" id="ARBA00022980"/>
    </source>
</evidence>
<dbReference type="SUPFAM" id="SSF64263">
    <property type="entry name" value="Prokaryotic ribosomal protein L17"/>
    <property type="match status" value="1"/>
</dbReference>
<organism evidence="5 6">
    <name type="scientific">Planoprotostelium fungivorum</name>
    <dbReference type="NCBI Taxonomy" id="1890364"/>
    <lineage>
        <taxon>Eukaryota</taxon>
        <taxon>Amoebozoa</taxon>
        <taxon>Evosea</taxon>
        <taxon>Variosea</taxon>
        <taxon>Cavosteliida</taxon>
        <taxon>Cavosteliaceae</taxon>
        <taxon>Planoprotostelium</taxon>
    </lineage>
</organism>
<name>A0A2P6NJF3_9EUKA</name>
<proteinExistence type="inferred from homology"/>
<dbReference type="PANTHER" id="PTHR14413:SF16">
    <property type="entry name" value="LARGE RIBOSOMAL SUBUNIT PROTEIN BL17M"/>
    <property type="match status" value="1"/>
</dbReference>